<evidence type="ECO:0000313" key="2">
    <source>
        <dbReference type="EMBL" id="PSK94788.1"/>
    </source>
</evidence>
<evidence type="ECO:0000313" key="3">
    <source>
        <dbReference type="Proteomes" id="UP000240572"/>
    </source>
</evidence>
<accession>A0A2P8DC37</accession>
<keyword evidence="3" id="KW-1185">Reference proteome</keyword>
<sequence length="135" mass="14335">MKNMKLLLAFTVTAMLFFSSSFATTITRKGGGGNTIVSCAVFQAGFGAPYYAFGLSASDVTKTTPLTAPTIVYFADEASVRFNGILGTNLVDISTNPSAPTSFSKVVTVGSSAPYIVQVNAWRIGYDIYFSVIRS</sequence>
<evidence type="ECO:0000256" key="1">
    <source>
        <dbReference type="SAM" id="SignalP"/>
    </source>
</evidence>
<reference evidence="2 3" key="1">
    <citation type="submission" date="2018-03" db="EMBL/GenBank/DDBJ databases">
        <title>Genomic Encyclopedia of Type Strains, Phase III (KMG-III): the genomes of soil and plant-associated and newly described type strains.</title>
        <authorList>
            <person name="Whitman W."/>
        </authorList>
    </citation>
    <scope>NUCLEOTIDE SEQUENCE [LARGE SCALE GENOMIC DNA]</scope>
    <source>
        <strain evidence="2 3">CGMCC 1.12700</strain>
    </source>
</reference>
<feature type="signal peptide" evidence="1">
    <location>
        <begin position="1"/>
        <end position="23"/>
    </location>
</feature>
<gene>
    <name evidence="2" type="ORF">B0I18_101949</name>
</gene>
<dbReference type="AlphaFoldDB" id="A0A2P8DC37"/>
<organism evidence="2 3">
    <name type="scientific">Taibaiella chishuiensis</name>
    <dbReference type="NCBI Taxonomy" id="1434707"/>
    <lineage>
        <taxon>Bacteria</taxon>
        <taxon>Pseudomonadati</taxon>
        <taxon>Bacteroidota</taxon>
        <taxon>Chitinophagia</taxon>
        <taxon>Chitinophagales</taxon>
        <taxon>Chitinophagaceae</taxon>
        <taxon>Taibaiella</taxon>
    </lineage>
</organism>
<protein>
    <submittedName>
        <fullName evidence="2">Uncharacterized protein</fullName>
    </submittedName>
</protein>
<name>A0A2P8DC37_9BACT</name>
<dbReference type="EMBL" id="PYGD01000001">
    <property type="protein sequence ID" value="PSK94788.1"/>
    <property type="molecule type" value="Genomic_DNA"/>
</dbReference>
<dbReference type="Proteomes" id="UP000240572">
    <property type="component" value="Unassembled WGS sequence"/>
</dbReference>
<keyword evidence="1" id="KW-0732">Signal</keyword>
<comment type="caution">
    <text evidence="2">The sequence shown here is derived from an EMBL/GenBank/DDBJ whole genome shotgun (WGS) entry which is preliminary data.</text>
</comment>
<dbReference type="RefSeq" id="WP_106521476.1">
    <property type="nucleotide sequence ID" value="NZ_PYGD01000001.1"/>
</dbReference>
<proteinExistence type="predicted"/>
<feature type="chain" id="PRO_5015189614" evidence="1">
    <location>
        <begin position="24"/>
        <end position="135"/>
    </location>
</feature>